<dbReference type="EMBL" id="CP139960">
    <property type="protein sequence ID" value="WQD38115.1"/>
    <property type="molecule type" value="Genomic_DNA"/>
</dbReference>
<evidence type="ECO:0000313" key="2">
    <source>
        <dbReference type="EMBL" id="WQD38115.1"/>
    </source>
</evidence>
<gene>
    <name evidence="2" type="ORF">U0035_20825</name>
</gene>
<feature type="transmembrane region" description="Helical" evidence="1">
    <location>
        <begin position="79"/>
        <end position="96"/>
    </location>
</feature>
<evidence type="ECO:0000256" key="1">
    <source>
        <dbReference type="SAM" id="Phobius"/>
    </source>
</evidence>
<keyword evidence="1" id="KW-1133">Transmembrane helix</keyword>
<evidence type="ECO:0000313" key="3">
    <source>
        <dbReference type="Proteomes" id="UP001325680"/>
    </source>
</evidence>
<dbReference type="RefSeq" id="WP_114790860.1">
    <property type="nucleotide sequence ID" value="NZ_CP139960.1"/>
</dbReference>
<accession>A0ABZ0W7L6</accession>
<proteinExistence type="predicted"/>
<keyword evidence="1" id="KW-0472">Membrane</keyword>
<reference evidence="2 3" key="1">
    <citation type="submission" date="2023-12" db="EMBL/GenBank/DDBJ databases">
        <title>Genome sequencing and assembly of bacterial species from a model synthetic community.</title>
        <authorList>
            <person name="Hogle S.L."/>
        </authorList>
    </citation>
    <scope>NUCLEOTIDE SEQUENCE [LARGE SCALE GENOMIC DNA]</scope>
    <source>
        <strain evidence="2 3">HAMBI_3031</strain>
    </source>
</reference>
<keyword evidence="3" id="KW-1185">Reference proteome</keyword>
<feature type="transmembrane region" description="Helical" evidence="1">
    <location>
        <begin position="116"/>
        <end position="133"/>
    </location>
</feature>
<feature type="transmembrane region" description="Helical" evidence="1">
    <location>
        <begin position="47"/>
        <end position="67"/>
    </location>
</feature>
<dbReference type="Proteomes" id="UP001325680">
    <property type="component" value="Chromosome"/>
</dbReference>
<name>A0ABZ0W7L6_9BACT</name>
<organism evidence="2 3">
    <name type="scientific">Niabella yanshanensis</name>
    <dbReference type="NCBI Taxonomy" id="577386"/>
    <lineage>
        <taxon>Bacteria</taxon>
        <taxon>Pseudomonadati</taxon>
        <taxon>Bacteroidota</taxon>
        <taxon>Chitinophagia</taxon>
        <taxon>Chitinophagales</taxon>
        <taxon>Chitinophagaceae</taxon>
        <taxon>Niabella</taxon>
    </lineage>
</organism>
<protein>
    <submittedName>
        <fullName evidence="2">Cytochrome d ubiquinol oxidase subunit II</fullName>
    </submittedName>
</protein>
<keyword evidence="1" id="KW-0812">Transmembrane</keyword>
<sequence>MKRNYLLLFFILVCLSLLSGNLTAGVSLVGKIGISFFYKQFSFFQSWWQSSLVCLGLMLVVGTILYFIDRSISGRNRKIVLIACFLFFLIGLYFTFRDFRTDLAHRWLGERFHVGVYLYWIGFGIISLFFALTEKKAIAVSDTETIL</sequence>